<feature type="compositionally biased region" description="Low complexity" evidence="1">
    <location>
        <begin position="1"/>
        <end position="13"/>
    </location>
</feature>
<name>A0A6J4NGU0_9PSEU</name>
<feature type="non-terminal residue" evidence="2">
    <location>
        <position position="36"/>
    </location>
</feature>
<reference evidence="2" key="1">
    <citation type="submission" date="2020-02" db="EMBL/GenBank/DDBJ databases">
        <authorList>
            <person name="Meier V. D."/>
        </authorList>
    </citation>
    <scope>NUCLEOTIDE SEQUENCE</scope>
    <source>
        <strain evidence="2">AVDCRST_MAG66</strain>
    </source>
</reference>
<gene>
    <name evidence="2" type="ORF">AVDCRST_MAG66-646</name>
</gene>
<protein>
    <submittedName>
        <fullName evidence="2">Uncharacterized protein</fullName>
    </submittedName>
</protein>
<accession>A0A6J4NGU0</accession>
<dbReference type="EMBL" id="CADCUS010000095">
    <property type="protein sequence ID" value="CAA9386895.1"/>
    <property type="molecule type" value="Genomic_DNA"/>
</dbReference>
<sequence length="36" mass="3674">SARSARCSATSCAGPACPGSDPARPRRTQRERPGCG</sequence>
<organism evidence="2">
    <name type="scientific">uncultured Pseudonocardia sp</name>
    <dbReference type="NCBI Taxonomy" id="211455"/>
    <lineage>
        <taxon>Bacteria</taxon>
        <taxon>Bacillati</taxon>
        <taxon>Actinomycetota</taxon>
        <taxon>Actinomycetes</taxon>
        <taxon>Pseudonocardiales</taxon>
        <taxon>Pseudonocardiaceae</taxon>
        <taxon>Pseudonocardia</taxon>
        <taxon>environmental samples</taxon>
    </lineage>
</organism>
<evidence type="ECO:0000256" key="1">
    <source>
        <dbReference type="SAM" id="MobiDB-lite"/>
    </source>
</evidence>
<feature type="region of interest" description="Disordered" evidence="1">
    <location>
        <begin position="1"/>
        <end position="36"/>
    </location>
</feature>
<feature type="non-terminal residue" evidence="2">
    <location>
        <position position="1"/>
    </location>
</feature>
<proteinExistence type="predicted"/>
<dbReference type="AlphaFoldDB" id="A0A6J4NGU0"/>
<evidence type="ECO:0000313" key="2">
    <source>
        <dbReference type="EMBL" id="CAA9386895.1"/>
    </source>
</evidence>